<dbReference type="RefSeq" id="WP_245670012.1">
    <property type="nucleotide sequence ID" value="NZ_CP013015.1"/>
</dbReference>
<gene>
    <name evidence="6" type="ORF">HS1_000367</name>
</gene>
<dbReference type="PANTHER" id="PTHR43630">
    <property type="entry name" value="POLY-BETA-1,6-N-ACETYL-D-GLUCOSAMINE SYNTHASE"/>
    <property type="match status" value="1"/>
</dbReference>
<organism evidence="6 7">
    <name type="scientific">Desulfofervidus auxilii</name>
    <dbReference type="NCBI Taxonomy" id="1621989"/>
    <lineage>
        <taxon>Bacteria</taxon>
        <taxon>Pseudomonadati</taxon>
        <taxon>Thermodesulfobacteriota</taxon>
        <taxon>Candidatus Desulfofervidia</taxon>
        <taxon>Candidatus Desulfofervidales</taxon>
        <taxon>Candidatus Desulfofervidaceae</taxon>
        <taxon>Candidatus Desulfofervidus</taxon>
    </lineage>
</organism>
<evidence type="ECO:0000313" key="7">
    <source>
        <dbReference type="Proteomes" id="UP000070560"/>
    </source>
</evidence>
<feature type="transmembrane region" description="Helical" evidence="4">
    <location>
        <begin position="6"/>
        <end position="27"/>
    </location>
</feature>
<keyword evidence="7" id="KW-1185">Reference proteome</keyword>
<evidence type="ECO:0000259" key="5">
    <source>
        <dbReference type="Pfam" id="PF00535"/>
    </source>
</evidence>
<feature type="domain" description="Glycosyltransferase 2-like" evidence="5">
    <location>
        <begin position="46"/>
        <end position="205"/>
    </location>
</feature>
<evidence type="ECO:0000256" key="4">
    <source>
        <dbReference type="SAM" id="Phobius"/>
    </source>
</evidence>
<evidence type="ECO:0000256" key="1">
    <source>
        <dbReference type="ARBA" id="ARBA00006739"/>
    </source>
</evidence>
<keyword evidence="2" id="KW-0328">Glycosyltransferase</keyword>
<evidence type="ECO:0000256" key="2">
    <source>
        <dbReference type="ARBA" id="ARBA00022676"/>
    </source>
</evidence>
<feature type="transmembrane region" description="Helical" evidence="4">
    <location>
        <begin position="313"/>
        <end position="333"/>
    </location>
</feature>
<evidence type="ECO:0000313" key="6">
    <source>
        <dbReference type="EMBL" id="AMM40173.1"/>
    </source>
</evidence>
<dbReference type="Gene3D" id="3.90.550.10">
    <property type="entry name" value="Spore Coat Polysaccharide Biosynthesis Protein SpsA, Chain A"/>
    <property type="match status" value="1"/>
</dbReference>
<accession>A0A7U4THF2</accession>
<dbReference type="KEGG" id="daw:HS1_000367"/>
<dbReference type="GO" id="GO:0016757">
    <property type="term" value="F:glycosyltransferase activity"/>
    <property type="evidence" value="ECO:0007669"/>
    <property type="project" value="UniProtKB-KW"/>
</dbReference>
<keyword evidence="4" id="KW-0472">Membrane</keyword>
<keyword evidence="3 6" id="KW-0808">Transferase</keyword>
<keyword evidence="4" id="KW-1133">Transmembrane helix</keyword>
<evidence type="ECO:0000256" key="3">
    <source>
        <dbReference type="ARBA" id="ARBA00022679"/>
    </source>
</evidence>
<dbReference type="Proteomes" id="UP000070560">
    <property type="component" value="Chromosome"/>
</dbReference>
<feature type="transmembrane region" description="Helical" evidence="4">
    <location>
        <begin position="345"/>
        <end position="364"/>
    </location>
</feature>
<dbReference type="InterPro" id="IPR001173">
    <property type="entry name" value="Glyco_trans_2-like"/>
</dbReference>
<proteinExistence type="inferred from homology"/>
<name>A0A7U4THF2_DESA2</name>
<sequence length="377" mass="43352">MMKYIFWISLFFILYTYFGYPLLLKFLSLIRNRKVKKQPITPPVTFIITAHNEVKNIVQKLEGTLALDYPPEKLQIIVASDASTDGTDEVVKSYATKGIQLVRTTEHRGKEFAQKLAVSAALGEILVFSDVATILKQDALKKIVANFADPSVACVSSEDKIISQDGQISGETHYVKYEMWLRRQESQVNSLVGLSGSYFAARKEVCQLWREDLPSDFNTVLNAMRLGMRAVSDSEVIGYYRAVVSERQEFKRKVRTVLRGLHVFFSSLEFLNPFRYGIFTLELLSHKLFRWLVPFALILVFISNSLFISKNLFYAGLFISQIAFYLVALIAILRRELARRIIFKLPLFFTLVNLSILVAWIHYFQGRKIVSWQPSKR</sequence>
<dbReference type="SUPFAM" id="SSF53448">
    <property type="entry name" value="Nucleotide-diphospho-sugar transferases"/>
    <property type="match status" value="1"/>
</dbReference>
<protein>
    <submittedName>
        <fullName evidence="6">Glycosyl transferase, group 2 family protein</fullName>
    </submittedName>
</protein>
<dbReference type="CDD" id="cd06439">
    <property type="entry name" value="CESA_like_1"/>
    <property type="match status" value="1"/>
</dbReference>
<dbReference type="EMBL" id="CP013015">
    <property type="protein sequence ID" value="AMM40173.1"/>
    <property type="molecule type" value="Genomic_DNA"/>
</dbReference>
<comment type="similarity">
    <text evidence="1">Belongs to the glycosyltransferase 2 family.</text>
</comment>
<dbReference type="InterPro" id="IPR029044">
    <property type="entry name" value="Nucleotide-diphossugar_trans"/>
</dbReference>
<dbReference type="PANTHER" id="PTHR43630:SF1">
    <property type="entry name" value="POLY-BETA-1,6-N-ACETYL-D-GLUCOSAMINE SYNTHASE"/>
    <property type="match status" value="1"/>
</dbReference>
<dbReference type="AlphaFoldDB" id="A0A7U4THF2"/>
<keyword evidence="4" id="KW-0812">Transmembrane</keyword>
<dbReference type="Pfam" id="PF00535">
    <property type="entry name" value="Glycos_transf_2"/>
    <property type="match status" value="1"/>
</dbReference>
<feature type="transmembrane region" description="Helical" evidence="4">
    <location>
        <begin position="288"/>
        <end position="307"/>
    </location>
</feature>
<reference evidence="6 7" key="1">
    <citation type="submission" date="2015-10" db="EMBL/GenBank/DDBJ databases">
        <title>Candidatus Desulfofervidus auxilii, a hydrogenotrophic sulfate-reducing bacterium involved in the thermophilic anaerobic oxidation of methane.</title>
        <authorList>
            <person name="Krukenberg V."/>
            <person name="Richter M."/>
            <person name="Wegener G."/>
        </authorList>
    </citation>
    <scope>NUCLEOTIDE SEQUENCE [LARGE SCALE GENOMIC DNA]</scope>
    <source>
        <strain evidence="6 7">HS1</strain>
    </source>
</reference>